<feature type="region of interest" description="Disordered" evidence="1">
    <location>
        <begin position="1077"/>
        <end position="1096"/>
    </location>
</feature>
<dbReference type="RefSeq" id="WP_110273463.1">
    <property type="nucleotide sequence ID" value="NZ_QJJG01000005.1"/>
</dbReference>
<sequence length="2339" mass="255147">MTDIILKITGSAFKVPMDVALRVAGGPISFSLSASEPISLRDIWDLFSEQLSQVIGTGLPEIPPGPWQKIMDVGIIPSLWITPDGNTGNTSSFLQLTLAEELRLGTHYNAGPFNITIEPDITILGLMIGYNGAGDGLTVKARIKTTVSSNNTLSATGSPAPEKNKEQLVNFPFPLPAQNSLSTFQLNYLGIGQRIGPTVQLPASGNPMEIIFNQLETQLVGSDPETILTELAKSFYQPDRDWFIAADMRLRELRLRVLFNDPAMYGLEVSIPMTSPPSFFSGLLFEILYQKLGPNLGVYYGALSLPYGMRRIPLEGFILILPGFSAWIYTNGDFRINVGWPVTPNNAIGISFDILTGWAGFYFAKLRSGDNPGALPSVNYNPILEFGIGVMVTAGISINAGPLSASLEVNLSASFQGLLAWNASGSSIANKPDHYWFAGSASISVVLQGCVDLAIIKASVLVSFSVSAGVAFECGYQTVIPIAASVSVSVSLKVVFFTIHLSFHTTVRHTFHIGSGQPASLNGPLAPGLSPLSTDQQDWQALLMRAKSLAALQRLQLNDVLRPLHDVREPPRFRAAPPPHLRWQTNGVAQTELEVIFVLQPTVVWRSQQPPAVNLIATLVMDCPSPGQSPQASPATVSGYEELIINLVKWLLTFAPANDSDRPLSATLQQLADMLGSGSAQPGPEFGGREGFVNKLNAFFASRLHFTLRGLAAGDAPFDTAAMLPMFDVLRLQADGEVIDFSRFNLTPANYTDAVKIYFDNVGLIGPSVPDGQTRRMQASDTPPDGPSMASYLFGDYFLMIARYTLSTLIEDARQYEKQQETSLRRWAKRATASGMDAQNPLIAQDTQDLFWLTANPTQELSELLDKLAYWSIAGFGSRYLMSGLQLPDPSQVPSVVTPDNITSLPTASLYTLSGQQYAVSGSPQDALATLSFTPGQEVDWLNLGGGSPQSVTTQFTLPTILPDNPDPHWVFDATPASPDPLTPGTLQVQPLPGVIAAPLGYQLKNNLAWQSPEALRTLFIFPQPLLNRLLALAGDTLRLVPEASSYDEDTDNAPIDAFTSLQIRLSLTQVATAITSMPTSPASPTSAKPVQTPPIYQLNGTDETTRELIYLALKNADFSHASLRLLYLPPGKSEWVSETLSSDVLLAKMNLSTLNQVAQVSQMHNMMRATLPIDSDTARLSDVQSFLQLIWELSVVRAPGYYLYYQTVNGQGLPNELFADTAASNHSPDDPNQQTVDGTSAGTADFMIVVDFDAQPADTLTLAAYHNSLWITAQRDLAALNCRVYDSTGTPLYVWQSTLAPGNIGFTASWTPDVDTSPAAAIPVHHLYHLMQYRITDADPQWRGSVWSLPVGPTENGEVTSPTATWQLQQQVPLLPFSTLGTNPYTLIGQSVNLAFRLCDIYGNPLSTGHSDSFTPLYSDPLISLGEWPGLQSTFFFMPDSSQSARLQVRLAFNPDIVDNVASPGNETREQWRRMGDKYRRICQQLTDTGTQYALTCSLLQEAIPGDLKKPLLTAAQQILTYIDAQTAGSPTYHSPDGEMQWPQAFVIPFTLLAQQVHDIVAIGVSARAWRDPTRVDDDVAKKLPQVVEVNYPLLAQLSPTLSPLSQTVSPHNDDGNITPFARCFEQAFCNIDGQGGTLKLAQRAGTQISDSSDTAQDLWSVRFANSLGFAVQFANDPLYFALRPLNIMPRNGVVDGIQYNNVDMDAWAKSFFNAFDTVMSPKMGVAIAKLDTARYNQLMQCKQQLAKAIPTGLVPVLQKDVDSGAGDINAAQQRLQQALLESLSSAYTISTLVQLPATVDVNGIADDTSPQKAPQLYGILQQPSMGSPLPAGNSSNLYQFTPVTLDLASGTQWATSLLTVAKPGNQSCITLPLEYQVSYLQHDFVVDEAQQGYVPSAWLKFVLPDTATLTMPITARTSPESMLAIPIPLSVEPPLPKLISQQGLGVAMNSPDTSPGSLADEIAQALQWCYQVQLSLDLQDQDSFYFDVERNVLSNQPQLLNNHQQIALLLDALFAALARFTEAWPSLAPKLDSLLQLAYGPDAANADTDTVLDEFYTLTAGIAASWPDNWNPPMSLMSNVSEIDHFCLSFSGKTLQLRGRTNNGGQNPAIWPMLQLAGDVQWTPDRSKAIQKSGWWQIDCPLKQKPDFSTTVLRWEPLAILVYQSAQFSAWTVRNDELVSGEQTNPLFIYQTDTQRFPDAMIPLIERDSLPEVHVGAISLNVLQQIMQQILTPLTKVGSLGINPVINLQVNYAWALLPGSNLLVESPVLMLNALEMDNASPQTLAKQVAEEIWQWYQHAELKATTQSRMTFALTLFGSVDGQQLPLVQINNIPVIFD</sequence>
<gene>
    <name evidence="2" type="ORF">DET57_10582</name>
</gene>
<proteinExistence type="predicted"/>
<organism evidence="2 3">
    <name type="scientific">Klebsiella oxytoca</name>
    <dbReference type="NCBI Taxonomy" id="571"/>
    <lineage>
        <taxon>Bacteria</taxon>
        <taxon>Pseudomonadati</taxon>
        <taxon>Pseudomonadota</taxon>
        <taxon>Gammaproteobacteria</taxon>
        <taxon>Enterobacterales</taxon>
        <taxon>Enterobacteriaceae</taxon>
        <taxon>Klebsiella/Raoultella group</taxon>
        <taxon>Klebsiella</taxon>
    </lineage>
</organism>
<reference evidence="2 3" key="1">
    <citation type="submission" date="2018-05" db="EMBL/GenBank/DDBJ databases">
        <title>Freshwater and sediment microbial communities from various areas in North America, analyzing microbe dynamics in response to fracking.</title>
        <authorList>
            <person name="Lamendella R."/>
        </authorList>
    </citation>
    <scope>NUCLEOTIDE SEQUENCE [LARGE SCALE GENOMIC DNA]</scope>
    <source>
        <strain evidence="2 3">67</strain>
    </source>
</reference>
<evidence type="ECO:0000313" key="2">
    <source>
        <dbReference type="EMBL" id="PXW46408.1"/>
    </source>
</evidence>
<dbReference type="Proteomes" id="UP000247485">
    <property type="component" value="Unassembled WGS sequence"/>
</dbReference>
<comment type="caution">
    <text evidence="2">The sequence shown here is derived from an EMBL/GenBank/DDBJ whole genome shotgun (WGS) entry which is preliminary data.</text>
</comment>
<evidence type="ECO:0000313" key="3">
    <source>
        <dbReference type="Proteomes" id="UP000247485"/>
    </source>
</evidence>
<protein>
    <submittedName>
        <fullName evidence="2">Uncharacterized protein</fullName>
    </submittedName>
</protein>
<evidence type="ECO:0000256" key="1">
    <source>
        <dbReference type="SAM" id="MobiDB-lite"/>
    </source>
</evidence>
<dbReference type="EMBL" id="QJJG01000005">
    <property type="protein sequence ID" value="PXW46408.1"/>
    <property type="molecule type" value="Genomic_DNA"/>
</dbReference>
<accession>A0A318FVH3</accession>
<name>A0A318FVH3_KLEOX</name>
<feature type="compositionally biased region" description="Low complexity" evidence="1">
    <location>
        <begin position="1077"/>
        <end position="1090"/>
    </location>
</feature>